<keyword evidence="1" id="KW-0547">Nucleotide-binding</keyword>
<dbReference type="GO" id="GO:0004386">
    <property type="term" value="F:helicase activity"/>
    <property type="evidence" value="ECO:0007669"/>
    <property type="project" value="UniProtKB-KW"/>
</dbReference>
<keyword evidence="2" id="KW-1185">Reference proteome</keyword>
<keyword evidence="1" id="KW-0347">Helicase</keyword>
<comment type="caution">
    <text evidence="1">The sequence shown here is derived from an EMBL/GenBank/DDBJ whole genome shotgun (WGS) entry which is preliminary data.</text>
</comment>
<accession>A0A8J8GI32</accession>
<dbReference type="EMBL" id="JABTTE010000021">
    <property type="protein sequence ID" value="NSL52788.1"/>
    <property type="molecule type" value="Genomic_DNA"/>
</dbReference>
<dbReference type="AlphaFoldDB" id="A0A8J8GI32"/>
<protein>
    <submittedName>
        <fullName evidence="1">Replicative DNA helicase</fullName>
    </submittedName>
</protein>
<proteinExistence type="predicted"/>
<dbReference type="RefSeq" id="WP_173731985.1">
    <property type="nucleotide sequence ID" value="NZ_JABTTE010000021.1"/>
</dbReference>
<keyword evidence="1" id="KW-0067">ATP-binding</keyword>
<keyword evidence="1" id="KW-0378">Hydrolase</keyword>
<evidence type="ECO:0000313" key="2">
    <source>
        <dbReference type="Proteomes" id="UP000625804"/>
    </source>
</evidence>
<name>A0A8J8GI32_9BACI</name>
<reference evidence="1" key="1">
    <citation type="submission" date="2020-06" db="EMBL/GenBank/DDBJ databases">
        <title>A novel thermopfilic bacterium from Erzurum, Turkey.</title>
        <authorList>
            <person name="Adiguzel A."/>
            <person name="Ay H."/>
            <person name="Baltaci M.O."/>
        </authorList>
    </citation>
    <scope>NUCLEOTIDE SEQUENCE</scope>
    <source>
        <strain evidence="1">P2</strain>
    </source>
</reference>
<dbReference type="Proteomes" id="UP000625804">
    <property type="component" value="Unassembled WGS sequence"/>
</dbReference>
<sequence length="496" mass="59045">MEHSLKPIITKDYKERFRRIQLFEPLEELARKSRTDGNGKVIDIKSLGLFTLLFFFEMKLMRERKTGIKELAQFLQHVTESVYKLDEKQWEDMARLILTTFRPGTGKKRIVTFYNWETGHEDEIIFSYIKATDFDAKTNRQFYALDDDGLELVFATKEYFQEFQLSIHQLMLRKLLEKGEFSGALRQINEMRMDVETISDRMLQLEHEIKRNIISLETQNRFLQVIEDRNYRLQLENEEFQELQQFVKETKQMLYYQTERQEKDAYDLLLQIEKELSLVHSQHRDLFNQGLLLKKHALEAAEEALYYVGVDQFNFDQDITSTIISTPLPLESMKGIVAPFLTLEKKQTWSLLSIFAPQSWSEEEQSGTSTRFAEILDEEAQEQYAKQIRALYGEMMVRMLTDFEGEKEWTLQTWINQLNAEHHPWLEKRQFYDFILLCHQRSPLSAGHHVEEEGSQHLLDKVLEQLKGKTLDVQELPELIKVNDRFEIQNMLFIYK</sequence>
<gene>
    <name evidence="1" type="ORF">HR057_13610</name>
</gene>
<organism evidence="1 2">
    <name type="scientific">Calidifontibacillus erzurumensis</name>
    <dbReference type="NCBI Taxonomy" id="2741433"/>
    <lineage>
        <taxon>Bacteria</taxon>
        <taxon>Bacillati</taxon>
        <taxon>Bacillota</taxon>
        <taxon>Bacilli</taxon>
        <taxon>Bacillales</taxon>
        <taxon>Bacillaceae</taxon>
        <taxon>Calidifontibacillus/Schinkia group</taxon>
        <taxon>Calidifontibacillus</taxon>
    </lineage>
</organism>
<evidence type="ECO:0000313" key="1">
    <source>
        <dbReference type="EMBL" id="NSL52788.1"/>
    </source>
</evidence>